<reference evidence="3" key="4">
    <citation type="journal article" date="2008" name="Nucleic Acids Res.">
        <title>The rice annotation project database (RAP-DB): 2008 update.</title>
        <authorList>
            <consortium name="The rice annotation project (RAP)"/>
        </authorList>
    </citation>
    <scope>GENOME REANNOTATION</scope>
    <source>
        <strain evidence="3">cv. Nipponbare</strain>
    </source>
</reference>
<evidence type="ECO:0000313" key="1">
    <source>
        <dbReference type="EMBL" id="BAC84711.1"/>
    </source>
</evidence>
<organism evidence="1 3">
    <name type="scientific">Oryza sativa subsp. japonica</name>
    <name type="common">Rice</name>
    <dbReference type="NCBI Taxonomy" id="39947"/>
    <lineage>
        <taxon>Eukaryota</taxon>
        <taxon>Viridiplantae</taxon>
        <taxon>Streptophyta</taxon>
        <taxon>Embryophyta</taxon>
        <taxon>Tracheophyta</taxon>
        <taxon>Spermatophyta</taxon>
        <taxon>Magnoliopsida</taxon>
        <taxon>Liliopsida</taxon>
        <taxon>Poales</taxon>
        <taxon>Poaceae</taxon>
        <taxon>BOP clade</taxon>
        <taxon>Oryzoideae</taxon>
        <taxon>Oryzeae</taxon>
        <taxon>Oryzinae</taxon>
        <taxon>Oryza</taxon>
        <taxon>Oryza sativa</taxon>
    </lineage>
</organism>
<dbReference type="EMBL" id="AP006159">
    <property type="protein sequence ID" value="BAC84711.1"/>
    <property type="molecule type" value="Genomic_DNA"/>
</dbReference>
<reference evidence="3" key="3">
    <citation type="journal article" date="2005" name="Nature">
        <title>The map-based sequence of the rice genome.</title>
        <authorList>
            <consortium name="International rice genome sequencing project (IRGSP)"/>
            <person name="Matsumoto T."/>
            <person name="Wu J."/>
            <person name="Kanamori H."/>
            <person name="Katayose Y."/>
            <person name="Fujisawa M."/>
            <person name="Namiki N."/>
            <person name="Mizuno H."/>
            <person name="Yamamoto K."/>
            <person name="Antonio B.A."/>
            <person name="Baba T."/>
            <person name="Sakata K."/>
            <person name="Nagamura Y."/>
            <person name="Aoki H."/>
            <person name="Arikawa K."/>
            <person name="Arita K."/>
            <person name="Bito T."/>
            <person name="Chiden Y."/>
            <person name="Fujitsuka N."/>
            <person name="Fukunaka R."/>
            <person name="Hamada M."/>
            <person name="Harada C."/>
            <person name="Hayashi A."/>
            <person name="Hijishita S."/>
            <person name="Honda M."/>
            <person name="Hosokawa S."/>
            <person name="Ichikawa Y."/>
            <person name="Idonuma A."/>
            <person name="Iijima M."/>
            <person name="Ikeda M."/>
            <person name="Ikeno M."/>
            <person name="Ito K."/>
            <person name="Ito S."/>
            <person name="Ito T."/>
            <person name="Ito Y."/>
            <person name="Ito Y."/>
            <person name="Iwabuchi A."/>
            <person name="Kamiya K."/>
            <person name="Karasawa W."/>
            <person name="Kurita K."/>
            <person name="Katagiri S."/>
            <person name="Kikuta A."/>
            <person name="Kobayashi H."/>
            <person name="Kobayashi N."/>
            <person name="Machita K."/>
            <person name="Maehara T."/>
            <person name="Masukawa M."/>
            <person name="Mizubayashi T."/>
            <person name="Mukai Y."/>
            <person name="Nagasaki H."/>
            <person name="Nagata Y."/>
            <person name="Naito S."/>
            <person name="Nakashima M."/>
            <person name="Nakama Y."/>
            <person name="Nakamichi Y."/>
            <person name="Nakamura M."/>
            <person name="Meguro A."/>
            <person name="Negishi M."/>
            <person name="Ohta I."/>
            <person name="Ohta T."/>
            <person name="Okamoto M."/>
            <person name="Ono N."/>
            <person name="Saji S."/>
            <person name="Sakaguchi M."/>
            <person name="Sakai K."/>
            <person name="Shibata M."/>
            <person name="Shimokawa T."/>
            <person name="Song J."/>
            <person name="Takazaki Y."/>
            <person name="Terasawa K."/>
            <person name="Tsugane M."/>
            <person name="Tsuji K."/>
            <person name="Ueda S."/>
            <person name="Waki K."/>
            <person name="Yamagata H."/>
            <person name="Yamamoto M."/>
            <person name="Yamamoto S."/>
            <person name="Yamane H."/>
            <person name="Yoshiki S."/>
            <person name="Yoshihara R."/>
            <person name="Yukawa K."/>
            <person name="Zhong H."/>
            <person name="Yano M."/>
            <person name="Yuan Q."/>
            <person name="Ouyang S."/>
            <person name="Liu J."/>
            <person name="Jones K.M."/>
            <person name="Gansberger K."/>
            <person name="Moffat K."/>
            <person name="Hill J."/>
            <person name="Bera J."/>
            <person name="Fadrosh D."/>
            <person name="Jin S."/>
            <person name="Johri S."/>
            <person name="Kim M."/>
            <person name="Overton L."/>
            <person name="Reardon M."/>
            <person name="Tsitrin T."/>
            <person name="Vuong H."/>
            <person name="Weaver B."/>
            <person name="Ciecko A."/>
            <person name="Tallon L."/>
            <person name="Jackson J."/>
            <person name="Pai G."/>
            <person name="Aken S.V."/>
            <person name="Utterback T."/>
            <person name="Reidmuller S."/>
            <person name="Feldblyum T."/>
            <person name="Hsiao J."/>
            <person name="Zismann V."/>
            <person name="Iobst S."/>
            <person name="de Vazeille A.R."/>
            <person name="Buell C.R."/>
            <person name="Ying K."/>
            <person name="Li Y."/>
            <person name="Lu T."/>
            <person name="Huang Y."/>
            <person name="Zhao Q."/>
            <person name="Feng Q."/>
            <person name="Zhang L."/>
            <person name="Zhu J."/>
            <person name="Weng Q."/>
            <person name="Mu J."/>
            <person name="Lu Y."/>
            <person name="Fan D."/>
            <person name="Liu Y."/>
            <person name="Guan J."/>
            <person name="Zhang Y."/>
            <person name="Yu S."/>
            <person name="Liu X."/>
            <person name="Zhang Y."/>
            <person name="Hong G."/>
            <person name="Han B."/>
            <person name="Choisne N."/>
            <person name="Demange N."/>
            <person name="Orjeda G."/>
            <person name="Samain S."/>
            <person name="Cattolico L."/>
            <person name="Pelletier E."/>
            <person name="Couloux A."/>
            <person name="Segurens B."/>
            <person name="Wincker P."/>
            <person name="D'Hont A."/>
            <person name="Scarpelli C."/>
            <person name="Weissenbach J."/>
            <person name="Salanoubat M."/>
            <person name="Quetier F."/>
            <person name="Yu Y."/>
            <person name="Kim H.R."/>
            <person name="Rambo T."/>
            <person name="Currie J."/>
            <person name="Collura K."/>
            <person name="Luo M."/>
            <person name="Yang T."/>
            <person name="Ammiraju J.S.S."/>
            <person name="Engler F."/>
            <person name="Soderlund C."/>
            <person name="Wing R.A."/>
            <person name="Palmer L.E."/>
            <person name="de la Bastide M."/>
            <person name="Spiegel L."/>
            <person name="Nascimento L."/>
            <person name="Zutavern T."/>
            <person name="O'Shaughnessy A."/>
            <person name="Dike S."/>
            <person name="Dedhia N."/>
            <person name="Preston R."/>
            <person name="Balija V."/>
            <person name="McCombie W.R."/>
            <person name="Chow T."/>
            <person name="Chen H."/>
            <person name="Chung M."/>
            <person name="Chen C."/>
            <person name="Shaw J."/>
            <person name="Wu H."/>
            <person name="Hsiao K."/>
            <person name="Chao Y."/>
            <person name="Chu M."/>
            <person name="Cheng C."/>
            <person name="Hour A."/>
            <person name="Lee P."/>
            <person name="Lin S."/>
            <person name="Lin Y."/>
            <person name="Liou J."/>
            <person name="Liu S."/>
            <person name="Hsing Y."/>
            <person name="Raghuvanshi S."/>
            <person name="Mohanty A."/>
            <person name="Bharti A.K."/>
            <person name="Gaur A."/>
            <person name="Gupta V."/>
            <person name="Kumar D."/>
            <person name="Ravi V."/>
            <person name="Vij S."/>
            <person name="Kapur A."/>
            <person name="Khurana P."/>
            <person name="Khurana P."/>
            <person name="Khurana J.P."/>
            <person name="Tyagi A.K."/>
            <person name="Gaikwad K."/>
            <person name="Singh A."/>
            <person name="Dalal V."/>
            <person name="Srivastava S."/>
            <person name="Dixit A."/>
            <person name="Pal A.K."/>
            <person name="Ghazi I.A."/>
            <person name="Yadav M."/>
            <person name="Pandit A."/>
            <person name="Bhargava A."/>
            <person name="Sureshbabu K."/>
            <person name="Batra K."/>
            <person name="Sharma T.R."/>
            <person name="Mohapatra T."/>
            <person name="Singh N.K."/>
            <person name="Messing J."/>
            <person name="Nelson A.B."/>
            <person name="Fuks G."/>
            <person name="Kavchok S."/>
            <person name="Keizer G."/>
            <person name="Linton E."/>
            <person name="Llaca V."/>
            <person name="Song R."/>
            <person name="Tanyolac B."/>
            <person name="Young S."/>
            <person name="Ho-Il K."/>
            <person name="Hahn J.H."/>
            <person name="Sangsakoo G."/>
            <person name="Vanavichit A."/>
            <person name="de Mattos Luiz.A.T."/>
            <person name="Zimmer P.D."/>
            <person name="Malone G."/>
            <person name="Dellagostin O."/>
            <person name="de Oliveira A.C."/>
            <person name="Bevan M."/>
            <person name="Bancroft I."/>
            <person name="Minx P."/>
            <person name="Cordum H."/>
            <person name="Wilson R."/>
            <person name="Cheng Z."/>
            <person name="Jin W."/>
            <person name="Jiang J."/>
            <person name="Leong S.A."/>
            <person name="Iwama H."/>
            <person name="Gojobori T."/>
            <person name="Itoh T."/>
            <person name="Niimura Y."/>
            <person name="Fujii Y."/>
            <person name="Habara T."/>
            <person name="Sakai H."/>
            <person name="Sato Y."/>
            <person name="Wilson G."/>
            <person name="Kumar K."/>
            <person name="McCouch S."/>
            <person name="Juretic N."/>
            <person name="Hoen D."/>
            <person name="Wright S."/>
            <person name="Bruskiewich R."/>
            <person name="Bureau T."/>
            <person name="Miyao A."/>
            <person name="Hirochika H."/>
            <person name="Nishikawa T."/>
            <person name="Kadowaki K."/>
            <person name="Sugiura M."/>
            <person name="Burr B."/>
            <person name="Sasaki T."/>
        </authorList>
    </citation>
    <scope>NUCLEOTIDE SEQUENCE [LARGE SCALE GENOMIC DNA]</scope>
    <source>
        <strain evidence="3">cv. Nipponbare</strain>
    </source>
</reference>
<reference evidence="1" key="2">
    <citation type="submission" date="2003-01" db="EMBL/GenBank/DDBJ databases">
        <title>Oryza sativa nipponbare(GA3) genomic DNA, chromosome 7, BAC clone:B1157F01.</title>
        <authorList>
            <person name="Sasaki T."/>
            <person name="Matsumoto T."/>
            <person name="Katayose Y."/>
        </authorList>
    </citation>
    <scope>NUCLEOTIDE SEQUENCE</scope>
</reference>
<evidence type="ECO:0000313" key="3">
    <source>
        <dbReference type="Proteomes" id="UP000000763"/>
    </source>
</evidence>
<proteinExistence type="predicted"/>
<dbReference type="AlphaFoldDB" id="Q6YT81"/>
<protein>
    <submittedName>
        <fullName evidence="1">Uncharacterized protein</fullName>
    </submittedName>
</protein>
<gene>
    <name evidence="1" type="ORF">B1157F01.42</name>
    <name evidence="2" type="ORF">P0011H01.4</name>
</gene>
<accession>Q6YT81</accession>
<sequence length="101" mass="10882">MLATASSSSTMFLLRYEAPSSSCYYRLLFAAYIGKLCRLFSATDVEFRHHVVIVAAVISEPTLLLRHPLPNQLLSPLTPPAGKEVIAVLGTQAAATMPSSC</sequence>
<reference evidence="2" key="1">
    <citation type="submission" date="2002-06" db="EMBL/GenBank/DDBJ databases">
        <title>Oryza sativa nipponbare(GA3) genomic DNA, chromosome 7, PAC clone:P0011H01.</title>
        <authorList>
            <person name="Sasaki T."/>
            <person name="Matsumoto T."/>
            <person name="Katayose Y."/>
        </authorList>
    </citation>
    <scope>NUCLEOTIDE SEQUENCE</scope>
</reference>
<name>Q6YT81_ORYSJ</name>
<evidence type="ECO:0000313" key="2">
    <source>
        <dbReference type="EMBL" id="BAD31387.1"/>
    </source>
</evidence>
<dbReference type="EMBL" id="AP005444">
    <property type="protein sequence ID" value="BAD31387.1"/>
    <property type="molecule type" value="Genomic_DNA"/>
</dbReference>
<dbReference type="Proteomes" id="UP000000763">
    <property type="component" value="Chromosome 7"/>
</dbReference>